<comment type="caution">
    <text evidence="5">The sequence shown here is derived from an EMBL/GenBank/DDBJ whole genome shotgun (WGS) entry which is preliminary data.</text>
</comment>
<sequence length="743" mass="84019">MTAAVLQMQGRPIASISKPQRQGKARKAQLAAIAPRYQLVSDPDAFDKEDPTVNAIVNVPRTRLPPRSRFGCWTCRTRKVKCDEARPECTPCSRLGHPCDYNPRLSFKDDTPRVVEKMARVAGTGGPVWDPSLPRPFKRQRTSPQQEDLLPPFSDLTNDEDREKKAEFRIPGSYHLLVNPSSFAEFDEYKDNRHDRISPKSTPTKGPGSELSDQFSNDQTQYNDPNGTDFNDSQTSDDPDIVILRVFEDDTRKLGSPTSAVVQGRSSRTPTLSLPSSAGSAHRADYFRFSYDNTPLMRMAHKDGRDHQLVYYYKSYVHRHLAQVHRDSLGTSLETGALSAPDVFERQAASFLPLYHALMAFSALSMSYKNGVPNLDALQHYQQALPSLQSSLRTEQDLTSDGVFLTHFILLLYEIAAGEPRGLSLWSQHIGQLLRITLLRREMYGHEPYSFIVWWVASIDTHVVLSGMGNGEFIETMLRNNMLPSGMDPQNPYHTYDYASPPRGLASPNGHEALPSALAFHRRISILAAELGLLARDIRAVEKQNPDDRSHAVMQSRHERIGVLQDTLRRTWNVQMPVSVASGYCNQVLPVGARGIFEHSFALYRACLIYSHTSMYSTQRLLSPSSLIHEVSQCGGEILRLAREIVAHNHLERKFIVFPLFMSGFVSKSQDERMEILALVKKMEEDSVGRNVVAARQLLEIVYERQERRRDELRREGVDGGREDVDWVSMIRELGLQVVNCRL</sequence>
<dbReference type="SUPFAM" id="SSF57701">
    <property type="entry name" value="Zn2/Cys6 DNA-binding domain"/>
    <property type="match status" value="1"/>
</dbReference>
<feature type="region of interest" description="Disordered" evidence="3">
    <location>
        <begin position="255"/>
        <end position="277"/>
    </location>
</feature>
<accession>A0A8H6FG75</accession>
<feature type="region of interest" description="Disordered" evidence="3">
    <location>
        <begin position="193"/>
        <end position="237"/>
    </location>
</feature>
<evidence type="ECO:0000256" key="2">
    <source>
        <dbReference type="ARBA" id="ARBA00023242"/>
    </source>
</evidence>
<dbReference type="PANTHER" id="PTHR37534">
    <property type="entry name" value="TRANSCRIPTIONAL ACTIVATOR PROTEIN UGA3"/>
    <property type="match status" value="1"/>
</dbReference>
<dbReference type="GO" id="GO:0008270">
    <property type="term" value="F:zinc ion binding"/>
    <property type="evidence" value="ECO:0007669"/>
    <property type="project" value="InterPro"/>
</dbReference>
<name>A0A8H6FG75_9LECA</name>
<dbReference type="GO" id="GO:0000981">
    <property type="term" value="F:DNA-binding transcription factor activity, RNA polymerase II-specific"/>
    <property type="evidence" value="ECO:0007669"/>
    <property type="project" value="InterPro"/>
</dbReference>
<evidence type="ECO:0000313" key="5">
    <source>
        <dbReference type="EMBL" id="KAF6227362.1"/>
    </source>
</evidence>
<evidence type="ECO:0000256" key="1">
    <source>
        <dbReference type="ARBA" id="ARBA00004123"/>
    </source>
</evidence>
<dbReference type="Pfam" id="PF00172">
    <property type="entry name" value="Zn_clus"/>
    <property type="match status" value="1"/>
</dbReference>
<dbReference type="AlphaFoldDB" id="A0A8H6FG75"/>
<organism evidence="5 6">
    <name type="scientific">Letharia lupina</name>
    <dbReference type="NCBI Taxonomy" id="560253"/>
    <lineage>
        <taxon>Eukaryota</taxon>
        <taxon>Fungi</taxon>
        <taxon>Dikarya</taxon>
        <taxon>Ascomycota</taxon>
        <taxon>Pezizomycotina</taxon>
        <taxon>Lecanoromycetes</taxon>
        <taxon>OSLEUM clade</taxon>
        <taxon>Lecanoromycetidae</taxon>
        <taxon>Lecanorales</taxon>
        <taxon>Lecanorineae</taxon>
        <taxon>Parmeliaceae</taxon>
        <taxon>Letharia</taxon>
    </lineage>
</organism>
<dbReference type="PANTHER" id="PTHR37534:SF49">
    <property type="entry name" value="LYSINE BIOSYNTHESIS REGULATORY PROTEIN LYS14"/>
    <property type="match status" value="1"/>
</dbReference>
<dbReference type="SMART" id="SM00066">
    <property type="entry name" value="GAL4"/>
    <property type="match status" value="1"/>
</dbReference>
<gene>
    <name evidence="5" type="ORF">HO133_008806</name>
</gene>
<feature type="domain" description="Zn(2)-C6 fungal-type" evidence="4">
    <location>
        <begin position="71"/>
        <end position="101"/>
    </location>
</feature>
<dbReference type="CDD" id="cd12148">
    <property type="entry name" value="fungal_TF_MHR"/>
    <property type="match status" value="1"/>
</dbReference>
<dbReference type="EMBL" id="JACCJB010000005">
    <property type="protein sequence ID" value="KAF6227362.1"/>
    <property type="molecule type" value="Genomic_DNA"/>
</dbReference>
<dbReference type="CDD" id="cd00067">
    <property type="entry name" value="GAL4"/>
    <property type="match status" value="1"/>
</dbReference>
<dbReference type="PROSITE" id="PS50048">
    <property type="entry name" value="ZN2_CY6_FUNGAL_2"/>
    <property type="match status" value="1"/>
</dbReference>
<protein>
    <recommendedName>
        <fullName evidence="4">Zn(2)-C6 fungal-type domain-containing protein</fullName>
    </recommendedName>
</protein>
<feature type="compositionally biased region" description="Low complexity" evidence="3">
    <location>
        <begin position="265"/>
        <end position="277"/>
    </location>
</feature>
<comment type="subcellular location">
    <subcellularLocation>
        <location evidence="1">Nucleus</location>
    </subcellularLocation>
</comment>
<dbReference type="PROSITE" id="PS00463">
    <property type="entry name" value="ZN2_CY6_FUNGAL_1"/>
    <property type="match status" value="1"/>
</dbReference>
<dbReference type="GO" id="GO:0000976">
    <property type="term" value="F:transcription cis-regulatory region binding"/>
    <property type="evidence" value="ECO:0007669"/>
    <property type="project" value="TreeGrafter"/>
</dbReference>
<feature type="region of interest" description="Disordered" evidence="3">
    <location>
        <begin position="123"/>
        <end position="163"/>
    </location>
</feature>
<dbReference type="Proteomes" id="UP000593566">
    <property type="component" value="Unassembled WGS sequence"/>
</dbReference>
<keyword evidence="2" id="KW-0539">Nucleus</keyword>
<dbReference type="GeneID" id="59337201"/>
<dbReference type="RefSeq" id="XP_037155670.1">
    <property type="nucleotide sequence ID" value="XM_037299669.1"/>
</dbReference>
<dbReference type="InterPro" id="IPR021858">
    <property type="entry name" value="Fun_TF"/>
</dbReference>
<reference evidence="5 6" key="1">
    <citation type="journal article" date="2020" name="Genomics">
        <title>Complete, high-quality genomes from long-read metagenomic sequencing of two wolf lichen thalli reveals enigmatic genome architecture.</title>
        <authorList>
            <person name="McKenzie S.K."/>
            <person name="Walston R.F."/>
            <person name="Allen J.L."/>
        </authorList>
    </citation>
    <scope>NUCLEOTIDE SEQUENCE [LARGE SCALE GENOMIC DNA]</scope>
    <source>
        <strain evidence="5">WasteWater1</strain>
    </source>
</reference>
<keyword evidence="6" id="KW-1185">Reference proteome</keyword>
<evidence type="ECO:0000313" key="6">
    <source>
        <dbReference type="Proteomes" id="UP000593566"/>
    </source>
</evidence>
<dbReference type="GO" id="GO:0045944">
    <property type="term" value="P:positive regulation of transcription by RNA polymerase II"/>
    <property type="evidence" value="ECO:0007669"/>
    <property type="project" value="TreeGrafter"/>
</dbReference>
<dbReference type="GO" id="GO:0005634">
    <property type="term" value="C:nucleus"/>
    <property type="evidence" value="ECO:0007669"/>
    <property type="project" value="UniProtKB-SubCell"/>
</dbReference>
<feature type="compositionally biased region" description="Polar residues" evidence="3">
    <location>
        <begin position="211"/>
        <end position="234"/>
    </location>
</feature>
<proteinExistence type="predicted"/>
<dbReference type="Pfam" id="PF11951">
    <property type="entry name" value="Fungal_trans_2"/>
    <property type="match status" value="1"/>
</dbReference>
<evidence type="ECO:0000259" key="4">
    <source>
        <dbReference type="PROSITE" id="PS50048"/>
    </source>
</evidence>
<evidence type="ECO:0000256" key="3">
    <source>
        <dbReference type="SAM" id="MobiDB-lite"/>
    </source>
</evidence>
<dbReference type="Gene3D" id="4.10.240.10">
    <property type="entry name" value="Zn(2)-C6 fungal-type DNA-binding domain"/>
    <property type="match status" value="1"/>
</dbReference>
<dbReference type="InterPro" id="IPR036864">
    <property type="entry name" value="Zn2-C6_fun-type_DNA-bd_sf"/>
</dbReference>
<dbReference type="InterPro" id="IPR001138">
    <property type="entry name" value="Zn2Cys6_DnaBD"/>
</dbReference>